<dbReference type="EC" id="3.1.1.-" evidence="7"/>
<evidence type="ECO:0000256" key="5">
    <source>
        <dbReference type="ARBA" id="ARBA00023098"/>
    </source>
</evidence>
<organism evidence="8 9">
    <name type="scientific">Halocaridina rubra</name>
    <name type="common">Hawaiian red shrimp</name>
    <dbReference type="NCBI Taxonomy" id="373956"/>
    <lineage>
        <taxon>Eukaryota</taxon>
        <taxon>Metazoa</taxon>
        <taxon>Ecdysozoa</taxon>
        <taxon>Arthropoda</taxon>
        <taxon>Crustacea</taxon>
        <taxon>Multicrustacea</taxon>
        <taxon>Malacostraca</taxon>
        <taxon>Eumalacostraca</taxon>
        <taxon>Eucarida</taxon>
        <taxon>Decapoda</taxon>
        <taxon>Pleocyemata</taxon>
        <taxon>Caridea</taxon>
        <taxon>Atyoidea</taxon>
        <taxon>Atyidae</taxon>
        <taxon>Halocaridina</taxon>
    </lineage>
</organism>
<dbReference type="GO" id="GO:0004620">
    <property type="term" value="F:phospholipase activity"/>
    <property type="evidence" value="ECO:0007669"/>
    <property type="project" value="InterPro"/>
</dbReference>
<proteinExistence type="inferred from homology"/>
<evidence type="ECO:0000256" key="4">
    <source>
        <dbReference type="ARBA" id="ARBA00022963"/>
    </source>
</evidence>
<keyword evidence="4 7" id="KW-0442">Lipid degradation</keyword>
<feature type="chain" id="PRO_5042673093" description="Phospholipase B-like" evidence="7">
    <location>
        <begin position="24"/>
        <end position="108"/>
    </location>
</feature>
<keyword evidence="6" id="KW-0325">Glycoprotein</keyword>
<keyword evidence="9" id="KW-1185">Reference proteome</keyword>
<evidence type="ECO:0000256" key="3">
    <source>
        <dbReference type="ARBA" id="ARBA00022801"/>
    </source>
</evidence>
<sequence>MMKLHWVLQTIELLLLLFGTSYGALVSITFDGSAFEMHEGVARGWVARGNFTDNTFVDGWGYLEIETNPAYPDTVQAYAAGFAEGAASQDMIYNAYRYSRSYLSNSLL</sequence>
<accession>A0AAN8X178</accession>
<dbReference type="Proteomes" id="UP001381693">
    <property type="component" value="Unassembled WGS sequence"/>
</dbReference>
<evidence type="ECO:0000256" key="2">
    <source>
        <dbReference type="ARBA" id="ARBA00022729"/>
    </source>
</evidence>
<feature type="signal peptide" evidence="7">
    <location>
        <begin position="1"/>
        <end position="23"/>
    </location>
</feature>
<keyword evidence="5 7" id="KW-0443">Lipid metabolism</keyword>
<dbReference type="Pfam" id="PF04916">
    <property type="entry name" value="Phospholip_B"/>
    <property type="match status" value="1"/>
</dbReference>
<evidence type="ECO:0000313" key="9">
    <source>
        <dbReference type="Proteomes" id="UP001381693"/>
    </source>
</evidence>
<protein>
    <recommendedName>
        <fullName evidence="7">Phospholipase B-like</fullName>
        <ecNumber evidence="7">3.1.1.-</ecNumber>
    </recommendedName>
</protein>
<dbReference type="Gene3D" id="3.60.60.30">
    <property type="match status" value="1"/>
</dbReference>
<gene>
    <name evidence="8" type="ORF">SK128_016231</name>
</gene>
<dbReference type="PANTHER" id="PTHR12370:SF3">
    <property type="entry name" value="PHOSPHOLIPASE B-LIKE 2-RELATED"/>
    <property type="match status" value="1"/>
</dbReference>
<keyword evidence="3 7" id="KW-0378">Hydrolase</keyword>
<dbReference type="GO" id="GO:0009395">
    <property type="term" value="P:phospholipid catabolic process"/>
    <property type="evidence" value="ECO:0007669"/>
    <property type="project" value="TreeGrafter"/>
</dbReference>
<dbReference type="AlphaFoldDB" id="A0AAN8X178"/>
<comment type="function">
    <text evidence="7">Putative phospholipase.</text>
</comment>
<dbReference type="EMBL" id="JAXCGZ010015493">
    <property type="protein sequence ID" value="KAK7070189.1"/>
    <property type="molecule type" value="Genomic_DNA"/>
</dbReference>
<reference evidence="8 9" key="1">
    <citation type="submission" date="2023-11" db="EMBL/GenBank/DDBJ databases">
        <title>Halocaridina rubra genome assembly.</title>
        <authorList>
            <person name="Smith C."/>
        </authorList>
    </citation>
    <scope>NUCLEOTIDE SEQUENCE [LARGE SCALE GENOMIC DNA]</scope>
    <source>
        <strain evidence="8">EP-1</strain>
        <tissue evidence="8">Whole</tissue>
    </source>
</reference>
<dbReference type="InterPro" id="IPR007000">
    <property type="entry name" value="PLipase_B-like"/>
</dbReference>
<keyword evidence="2 7" id="KW-0732">Signal</keyword>
<comment type="caution">
    <text evidence="8">The sequence shown here is derived from an EMBL/GenBank/DDBJ whole genome shotgun (WGS) entry which is preliminary data.</text>
</comment>
<evidence type="ECO:0000256" key="6">
    <source>
        <dbReference type="ARBA" id="ARBA00023180"/>
    </source>
</evidence>
<name>A0AAN8X178_HALRR</name>
<comment type="similarity">
    <text evidence="1 7">Belongs to the phospholipase B-like family.</text>
</comment>
<dbReference type="GO" id="GO:0005576">
    <property type="term" value="C:extracellular region"/>
    <property type="evidence" value="ECO:0007669"/>
    <property type="project" value="TreeGrafter"/>
</dbReference>
<evidence type="ECO:0000256" key="1">
    <source>
        <dbReference type="ARBA" id="ARBA00007835"/>
    </source>
</evidence>
<dbReference type="PANTHER" id="PTHR12370">
    <property type="entry name" value="PHOSPHOLIPASE B-RELATED"/>
    <property type="match status" value="1"/>
</dbReference>
<evidence type="ECO:0000313" key="8">
    <source>
        <dbReference type="EMBL" id="KAK7070189.1"/>
    </source>
</evidence>
<evidence type="ECO:0000256" key="7">
    <source>
        <dbReference type="RuleBase" id="RU364138"/>
    </source>
</evidence>